<evidence type="ECO:0000256" key="1">
    <source>
        <dbReference type="ARBA" id="ARBA00023002"/>
    </source>
</evidence>
<dbReference type="GO" id="GO:0046872">
    <property type="term" value="F:metal ion binding"/>
    <property type="evidence" value="ECO:0007669"/>
    <property type="project" value="InterPro"/>
</dbReference>
<organism evidence="4 5">
    <name type="scientific">Vallitalea longa</name>
    <dbReference type="NCBI Taxonomy" id="2936439"/>
    <lineage>
        <taxon>Bacteria</taxon>
        <taxon>Bacillati</taxon>
        <taxon>Bacillota</taxon>
        <taxon>Clostridia</taxon>
        <taxon>Lachnospirales</taxon>
        <taxon>Vallitaleaceae</taxon>
        <taxon>Vallitalea</taxon>
    </lineage>
</organism>
<dbReference type="InterPro" id="IPR056798">
    <property type="entry name" value="ADH_Fe_C"/>
</dbReference>
<feature type="domain" description="Fe-containing alcohol dehydrogenase-like C-terminal" evidence="3">
    <location>
        <begin position="198"/>
        <end position="369"/>
    </location>
</feature>
<dbReference type="InterPro" id="IPR018211">
    <property type="entry name" value="ADH_Fe_CS"/>
</dbReference>
<dbReference type="SUPFAM" id="SSF56796">
    <property type="entry name" value="Dehydroquinate synthase-like"/>
    <property type="match status" value="1"/>
</dbReference>
<dbReference type="FunFam" id="3.40.50.1970:FF:000003">
    <property type="entry name" value="Alcohol dehydrogenase, iron-containing"/>
    <property type="match status" value="1"/>
</dbReference>
<evidence type="ECO:0000259" key="2">
    <source>
        <dbReference type="Pfam" id="PF00465"/>
    </source>
</evidence>
<evidence type="ECO:0000259" key="3">
    <source>
        <dbReference type="Pfam" id="PF25137"/>
    </source>
</evidence>
<dbReference type="RefSeq" id="WP_281812484.1">
    <property type="nucleotide sequence ID" value="NZ_BRLB01000001.1"/>
</dbReference>
<dbReference type="Gene3D" id="1.20.1090.10">
    <property type="entry name" value="Dehydroquinate synthase-like - alpha domain"/>
    <property type="match status" value="1"/>
</dbReference>
<sequence length="389" mass="43177">MEQFTFYNPTKIHFGAGQLNNIGDIVKKYGTKCLLVTTTKKEKVLNPLYDRVKELLSRKEIETIHYDEVVPNPTVQSIEKAIGIVNSKNVQVVVAVGGGSSIDTAKAISLFYQPDKIDWNKAYDSFTSPFADYEAVSTPVLPLITIPTTAGTGSELTQAMIISDETTDEKVCIFHNQVFPKEAIIDVELTVTMPRNLTAMTGFDAFSHAFESYMREEASVYTKTIGRQALQNIIYALPRLMEDSRNIKLREMMSEAEMFAGISLSNAAATIPHPLSEIIGGIASYIPHGQALASLYPGFVRFQITKTPEKCAEVARLFNTDLENVDDNIAASKLPVLVEDFLEILELNKSLTELGTTEEEKEKMSNHFLLGVLPFGSKEELTNILKEAF</sequence>
<keyword evidence="5" id="KW-1185">Reference proteome</keyword>
<keyword evidence="1" id="KW-0560">Oxidoreductase</keyword>
<accession>A0A9W5Y7J9</accession>
<name>A0A9W5Y7J9_9FIRM</name>
<dbReference type="Proteomes" id="UP001144256">
    <property type="component" value="Unassembled WGS sequence"/>
</dbReference>
<evidence type="ECO:0000313" key="4">
    <source>
        <dbReference type="EMBL" id="GKX28330.1"/>
    </source>
</evidence>
<proteinExistence type="predicted"/>
<reference evidence="4" key="1">
    <citation type="submission" date="2022-06" db="EMBL/GenBank/DDBJ databases">
        <title>Vallitalea longa sp. nov., an anaerobic bacterium isolated from marine sediment.</title>
        <authorList>
            <person name="Hirano S."/>
            <person name="Terahara T."/>
            <person name="Mori K."/>
            <person name="Hamada M."/>
            <person name="Matsumoto R."/>
            <person name="Kobayashi T."/>
        </authorList>
    </citation>
    <scope>NUCLEOTIDE SEQUENCE</scope>
    <source>
        <strain evidence="4">SH18-1</strain>
    </source>
</reference>
<comment type="caution">
    <text evidence="4">The sequence shown here is derived from an EMBL/GenBank/DDBJ whole genome shotgun (WGS) entry which is preliminary data.</text>
</comment>
<dbReference type="Pfam" id="PF25137">
    <property type="entry name" value="ADH_Fe_C"/>
    <property type="match status" value="1"/>
</dbReference>
<evidence type="ECO:0000313" key="5">
    <source>
        <dbReference type="Proteomes" id="UP001144256"/>
    </source>
</evidence>
<dbReference type="EMBL" id="BRLB01000001">
    <property type="protein sequence ID" value="GKX28330.1"/>
    <property type="molecule type" value="Genomic_DNA"/>
</dbReference>
<dbReference type="InterPro" id="IPR001670">
    <property type="entry name" value="ADH_Fe/GldA"/>
</dbReference>
<dbReference type="PROSITE" id="PS00913">
    <property type="entry name" value="ADH_IRON_1"/>
    <property type="match status" value="1"/>
</dbReference>
<dbReference type="PANTHER" id="PTHR11496">
    <property type="entry name" value="ALCOHOL DEHYDROGENASE"/>
    <property type="match status" value="1"/>
</dbReference>
<feature type="domain" description="Alcohol dehydrogenase iron-type/glycerol dehydrogenase GldA" evidence="2">
    <location>
        <begin position="9"/>
        <end position="186"/>
    </location>
</feature>
<dbReference type="GO" id="GO:0004022">
    <property type="term" value="F:alcohol dehydrogenase (NAD+) activity"/>
    <property type="evidence" value="ECO:0007669"/>
    <property type="project" value="TreeGrafter"/>
</dbReference>
<dbReference type="Gene3D" id="3.40.50.1970">
    <property type="match status" value="1"/>
</dbReference>
<dbReference type="InterPro" id="IPR039697">
    <property type="entry name" value="Alcohol_dehydrogenase_Fe"/>
</dbReference>
<dbReference type="Pfam" id="PF00465">
    <property type="entry name" value="Fe-ADH"/>
    <property type="match status" value="1"/>
</dbReference>
<dbReference type="PANTHER" id="PTHR11496:SF103">
    <property type="entry name" value="DEHYDROGENASE, PUTATIVE-RELATED"/>
    <property type="match status" value="1"/>
</dbReference>
<gene>
    <name evidence="4" type="ORF">SH1V18_08100</name>
</gene>
<protein>
    <submittedName>
        <fullName evidence="4">Alcohol dehydrogenase</fullName>
    </submittedName>
</protein>
<dbReference type="AlphaFoldDB" id="A0A9W5Y7J9"/>